<accession>A0A8J8P7G7</accession>
<organism evidence="3 4">
    <name type="scientific">Halteria grandinella</name>
    <dbReference type="NCBI Taxonomy" id="5974"/>
    <lineage>
        <taxon>Eukaryota</taxon>
        <taxon>Sar</taxon>
        <taxon>Alveolata</taxon>
        <taxon>Ciliophora</taxon>
        <taxon>Intramacronucleata</taxon>
        <taxon>Spirotrichea</taxon>
        <taxon>Stichotrichia</taxon>
        <taxon>Sporadotrichida</taxon>
        <taxon>Halteriidae</taxon>
        <taxon>Halteria</taxon>
    </lineage>
</organism>
<keyword evidence="2" id="KW-1133">Transmembrane helix</keyword>
<dbReference type="OrthoDB" id="328049at2759"/>
<keyword evidence="2" id="KW-0472">Membrane</keyword>
<feature type="transmembrane region" description="Helical" evidence="2">
    <location>
        <begin position="1550"/>
        <end position="1578"/>
    </location>
</feature>
<keyword evidence="4" id="KW-1185">Reference proteome</keyword>
<feature type="compositionally biased region" description="Polar residues" evidence="1">
    <location>
        <begin position="1640"/>
        <end position="1650"/>
    </location>
</feature>
<feature type="transmembrane region" description="Helical" evidence="2">
    <location>
        <begin position="1330"/>
        <end position="1351"/>
    </location>
</feature>
<evidence type="ECO:0008006" key="5">
    <source>
        <dbReference type="Google" id="ProtNLM"/>
    </source>
</evidence>
<sequence length="1819" mass="203659">MSIFEMQKVRGMLCAPRRFPKFIGADTGQTFIDAFDQDFSQNIAMAGRSSDPNLLSQGVFPGTMAVFIAYLPASSGSISWSKQLNLLNREVKKVIFQQTGSTFLVLISGSPLTILQFNQGGSLQGQVVMSGQTMDQGGFYIDDSGWTNGAYTDTGNGKLYQICRNIQSGSGSKRYQTTTSQEAVYHVEQGIENDDYYVGSRVTDGSGIARTYISLHKYMQVASILCPAYRGWSSTLPTSSHIPQKFMAYEQDSGHAFLKGYAQDPADKSNLLLFYIPQIRGSQTITVAVDFGFPIGVVSQNIGVGLWTPISTGDSKFYTYQVSSEELKALNAKTTSATTMSILMIENINQKLALVQVEFLPLTGQAQTTRIYIDSPVFDLQYLKGAKVESANDFIISGMTSSMASCGISFTGGMGTGFLAKSNSLETCIDFATTTQATIGPNTCSAITWTFQTETYKNPESWSFATSGVSISSPAPTNVNAQQTTCCFHVVGPTSVSIPNYILEDPVVSNPITPFSVLESCTDITLTITYTLVFKFNGTAISAPSAIIFDNSDPNNPILSVQSNTNADVGTYEITLTGKISSGQFTSIIFNVYILSSFAVIAVTIPDYDYIIGSGPQTFTLPQFNPSKPTYHVNYYLTLSDGISPIDPSWVTFSSGSSSTDLIIETADNLKQGVLALMLTGVLQEEATAKDSKIFNINVRNKCFGAKIVLTQPTLPTQDFIITYPSASKSYQIPAWKESTLGQCSEFTYSAMLLPTEEPIPSFMTFDENSRTFTLTQSNFMILAIHTIGVKGILPWGQIDIQTFKVQIGCTVGKISKPDSIPSLPFALGLEYFEYYLPQFTWAPRICKPSFTYKLSMIDSTQQVPKYLSLRSYMQSMDFNGETEIMMFPSLWFDGTKIPDEKMEGIKVLILVTEQSGETQQFLQPITFTLDASDVKVDKEYKIIITNIKSTIKEIGCTDQFDAEFFAQYSSVPCSFNMLKKQGFSLVSEALKTQLSINWDTQEVKVLMPTPDPVNIVALASSQKTVFKYNLFKITFSITLDVSQIPPPNNTTQQINSTNATVVEMSSLDWNLKYPGVPELKAKISSINQMGQVLVEFNQPLSFSDFNTSTIGVKTFSLWIDKTNVKEATNFTWECSSIESDKSIMLQVTFYRPSSISLNNDDYLNVEILDQSIFIPKGFSSDQKRFLESTSQPKRIRMRKLLPRQMKLNQELLSLAVKLKTTITTAVFGNSFINIALSTSLQTVWGMINALQIIILLPLVNLYFPPNAQLIFDILTHIFNFEFYDLTPSLTQLLMMNSFEYQDEISGPLQPQFSNYGYEQLNSVLNLNNVFATLVVILILDSLAMLLALIYRNRPSVPRPITWFDEAVRHNMLARFFLQCFIQLSLCSLLNLNEFMFTSFATSFASVFAAMLIVSLAVFMVYNFRFVRRHDRGELNKEQKKLWESLLEGLNRSRLANIQFNTYYMLRRLFLAFILVFLQDYQNLQMWLFIFQNLIALAYILHRPPFEGHITNLLEVFNEVCITFASYHLLTYSDAFLPEEMEDEGISDLMGWSLTLLVIGQLAVNTLIMLGMSLIGNFKKLILFIRRKCAKNPARKYGSLGNAVGAGLKMDLEMLKTPEVKERVIKSLSVLKGRQREDTASNNNNQTQQDAPRPQLYTAQTTAFQEEENQVDKLMRRRQSVVQPLGLVKEDHSNLLEDFDDITDLSRSPSPGKNALQVEIERQQTFDKATKALRNLKLRKNTWNQGVSSQDLIAPSSPKFDQQETAELEAPPLPQYNTNLKVLSLKIRQQRQQFNNAPMTAEQESEIQARIRRALHAKK</sequence>
<comment type="caution">
    <text evidence="3">The sequence shown here is derived from an EMBL/GenBank/DDBJ whole genome shotgun (WGS) entry which is preliminary data.</text>
</comment>
<gene>
    <name evidence="3" type="ORF">FGO68_gene5798</name>
</gene>
<reference evidence="3" key="1">
    <citation type="submission" date="2019-06" db="EMBL/GenBank/DDBJ databases">
        <authorList>
            <person name="Zheng W."/>
        </authorList>
    </citation>
    <scope>NUCLEOTIDE SEQUENCE</scope>
    <source>
        <strain evidence="3">QDHG01</strain>
    </source>
</reference>
<feature type="transmembrane region" description="Helical" evidence="2">
    <location>
        <begin position="1244"/>
        <end position="1264"/>
    </location>
</feature>
<evidence type="ECO:0000313" key="4">
    <source>
        <dbReference type="Proteomes" id="UP000785679"/>
    </source>
</evidence>
<evidence type="ECO:0000256" key="2">
    <source>
        <dbReference type="SAM" id="Phobius"/>
    </source>
</evidence>
<feature type="region of interest" description="Disordered" evidence="1">
    <location>
        <begin position="1634"/>
        <end position="1655"/>
    </location>
</feature>
<dbReference type="EMBL" id="RRYP01000421">
    <property type="protein sequence ID" value="TNV87465.1"/>
    <property type="molecule type" value="Genomic_DNA"/>
</dbReference>
<proteinExistence type="predicted"/>
<evidence type="ECO:0000256" key="1">
    <source>
        <dbReference type="SAM" id="MobiDB-lite"/>
    </source>
</evidence>
<feature type="transmembrane region" description="Helical" evidence="2">
    <location>
        <begin position="1404"/>
        <end position="1422"/>
    </location>
</feature>
<evidence type="ECO:0000313" key="3">
    <source>
        <dbReference type="EMBL" id="TNV87465.1"/>
    </source>
</evidence>
<keyword evidence="2" id="KW-0812">Transmembrane</keyword>
<protein>
    <recommendedName>
        <fullName evidence="5">TRP C-terminal domain-containing protein</fullName>
    </recommendedName>
</protein>
<name>A0A8J8P7G7_HALGN</name>
<dbReference type="Proteomes" id="UP000785679">
    <property type="component" value="Unassembled WGS sequence"/>
</dbReference>